<dbReference type="Proteomes" id="UP000019118">
    <property type="component" value="Unassembled WGS sequence"/>
</dbReference>
<dbReference type="SUPFAM" id="SSF141673">
    <property type="entry name" value="MOSC N-terminal domain-like"/>
    <property type="match status" value="1"/>
</dbReference>
<dbReference type="Pfam" id="PF03473">
    <property type="entry name" value="MOSC"/>
    <property type="match status" value="1"/>
</dbReference>
<evidence type="ECO:0000313" key="4">
    <source>
        <dbReference type="EnsemblMetazoa" id="XP_019768814.1"/>
    </source>
</evidence>
<reference evidence="4" key="2">
    <citation type="submission" date="2024-08" db="UniProtKB">
        <authorList>
            <consortium name="EnsemblMetazoa"/>
        </authorList>
    </citation>
    <scope>IDENTIFICATION</scope>
</reference>
<organism evidence="3">
    <name type="scientific">Dendroctonus ponderosae</name>
    <name type="common">Mountain pine beetle</name>
    <dbReference type="NCBI Taxonomy" id="77166"/>
    <lineage>
        <taxon>Eukaryota</taxon>
        <taxon>Metazoa</taxon>
        <taxon>Ecdysozoa</taxon>
        <taxon>Arthropoda</taxon>
        <taxon>Hexapoda</taxon>
        <taxon>Insecta</taxon>
        <taxon>Pterygota</taxon>
        <taxon>Neoptera</taxon>
        <taxon>Endopterygota</taxon>
        <taxon>Coleoptera</taxon>
        <taxon>Polyphaga</taxon>
        <taxon>Cucujiformia</taxon>
        <taxon>Curculionidae</taxon>
        <taxon>Scolytinae</taxon>
        <taxon>Dendroctonus</taxon>
    </lineage>
</organism>
<dbReference type="InterPro" id="IPR005302">
    <property type="entry name" value="MoCF_Sase_C"/>
</dbReference>
<dbReference type="PANTHER" id="PTHR14237">
    <property type="entry name" value="MOLYBDOPTERIN COFACTOR SULFURASE MOSC"/>
    <property type="match status" value="1"/>
</dbReference>
<dbReference type="PROSITE" id="PS51340">
    <property type="entry name" value="MOSC"/>
    <property type="match status" value="1"/>
</dbReference>
<dbReference type="PANTHER" id="PTHR14237:SF19">
    <property type="entry name" value="MITOCHONDRIAL AMIDOXIME REDUCING COMPONENT 1"/>
    <property type="match status" value="1"/>
</dbReference>
<dbReference type="InterPro" id="IPR011037">
    <property type="entry name" value="Pyrv_Knase-like_insert_dom_sf"/>
</dbReference>
<dbReference type="InterPro" id="IPR005303">
    <property type="entry name" value="MOCOS_middle"/>
</dbReference>
<dbReference type="GO" id="GO:0030151">
    <property type="term" value="F:molybdenum ion binding"/>
    <property type="evidence" value="ECO:0007669"/>
    <property type="project" value="InterPro"/>
</dbReference>
<keyword evidence="1" id="KW-1133">Transmembrane helix</keyword>
<dbReference type="HOGENOM" id="CLU_028286_6_1_1"/>
<evidence type="ECO:0000259" key="2">
    <source>
        <dbReference type="PROSITE" id="PS51340"/>
    </source>
</evidence>
<dbReference type="AlphaFoldDB" id="N6TNB2"/>
<accession>N6TNB2</accession>
<dbReference type="EnsemblMetazoa" id="XM_019913255.1">
    <property type="protein sequence ID" value="XP_019768814.1"/>
    <property type="gene ID" value="LOC109543511"/>
</dbReference>
<dbReference type="EnsemblMetazoa" id="XM_019915578.1">
    <property type="protein sequence ID" value="XP_019771137.1"/>
    <property type="gene ID" value="LOC109545087"/>
</dbReference>
<dbReference type="EnsemblMetazoa" id="XM_019913271.1">
    <property type="protein sequence ID" value="XP_019768830.1"/>
    <property type="gene ID" value="LOC109543521"/>
</dbReference>
<keyword evidence="5" id="KW-1185">Reference proteome</keyword>
<evidence type="ECO:0000313" key="3">
    <source>
        <dbReference type="EMBL" id="ENN70730.1"/>
    </source>
</evidence>
<reference evidence="3 5" key="1">
    <citation type="journal article" date="2013" name="Genome Biol.">
        <title>Draft genome of the mountain pine beetle, Dendroctonus ponderosae Hopkins, a major forest pest.</title>
        <authorList>
            <person name="Keeling C.I."/>
            <person name="Yuen M.M."/>
            <person name="Liao N.Y."/>
            <person name="Docking T.R."/>
            <person name="Chan S.K."/>
            <person name="Taylor G.A."/>
            <person name="Palmquist D.L."/>
            <person name="Jackman S.D."/>
            <person name="Nguyen A."/>
            <person name="Li M."/>
            <person name="Henderson H."/>
            <person name="Janes J.K."/>
            <person name="Zhao Y."/>
            <person name="Pandoh P."/>
            <person name="Moore R."/>
            <person name="Sperling F.A."/>
            <person name="Huber D.P."/>
            <person name="Birol I."/>
            <person name="Jones S.J."/>
            <person name="Bohlmann J."/>
        </authorList>
    </citation>
    <scope>NUCLEOTIDE SEQUENCE</scope>
</reference>
<sequence>MGLGTKITLVSLASLIAALGAYVYQKKKKEIIPWTWEEVGKLTKLNLFPLKSGHRIELHKAECTKYGLRQTKDEDAVQLRDSSNFRCLVVYSEKDNEFRTARTYPKMVLIDVSVHDDKYLAVDVPTMRTLYVQIPIKDENKESFIRLHKGEEMYAIDCGDEAASWFSRYILGKDVGLRLGFHDASRSRNISKTHKTILDYYTNLTNSSTGLYSDLTAVLLVNHASVRDLNARIGTSSVSVDNFRPNVVVDGPKLEAYAEDDWDWIKIGDVVLRNVKECTRCIMTTIDPENENRSSDREPLKTLETYRLSNGPSRLPTMGINCEVKVEGIIKLGDPVFISKSVLSSATNGTIKH</sequence>
<evidence type="ECO:0000313" key="5">
    <source>
        <dbReference type="Proteomes" id="UP000019118"/>
    </source>
</evidence>
<keyword evidence="1" id="KW-0472">Membrane</keyword>
<protein>
    <recommendedName>
        <fullName evidence="2">MOSC domain-containing protein</fullName>
    </recommendedName>
</protein>
<feature type="domain" description="MOSC" evidence="2">
    <location>
        <begin position="177"/>
        <end position="339"/>
    </location>
</feature>
<dbReference type="GO" id="GO:0003824">
    <property type="term" value="F:catalytic activity"/>
    <property type="evidence" value="ECO:0007669"/>
    <property type="project" value="InterPro"/>
</dbReference>
<evidence type="ECO:0000256" key="1">
    <source>
        <dbReference type="SAM" id="Phobius"/>
    </source>
</evidence>
<proteinExistence type="predicted"/>
<keyword evidence="1" id="KW-0812">Transmembrane</keyword>
<feature type="transmembrane region" description="Helical" evidence="1">
    <location>
        <begin position="6"/>
        <end position="24"/>
    </location>
</feature>
<name>N6TNB2_DENPD</name>
<dbReference type="GO" id="GO:0030170">
    <property type="term" value="F:pyridoxal phosphate binding"/>
    <property type="evidence" value="ECO:0007669"/>
    <property type="project" value="InterPro"/>
</dbReference>
<dbReference type="Pfam" id="PF03476">
    <property type="entry name" value="MOSC_N"/>
    <property type="match status" value="1"/>
</dbReference>
<feature type="non-terminal residue" evidence="3">
    <location>
        <position position="1"/>
    </location>
</feature>
<dbReference type="OMA" id="SECATIY"/>
<dbReference type="EMBL" id="KB741286">
    <property type="protein sequence ID" value="ENN70730.1"/>
    <property type="molecule type" value="Genomic_DNA"/>
</dbReference>
<dbReference type="SUPFAM" id="SSF50800">
    <property type="entry name" value="PK beta-barrel domain-like"/>
    <property type="match status" value="1"/>
</dbReference>
<gene>
    <name evidence="4" type="primary">109543511</name>
    <name evidence="3" type="ORF">YQE_12560</name>
</gene>
<dbReference type="OrthoDB" id="17255at2759"/>